<gene>
    <name evidence="10" type="ORF">MCOR_35806</name>
</gene>
<evidence type="ECO:0000313" key="11">
    <source>
        <dbReference type="Proteomes" id="UP000507470"/>
    </source>
</evidence>
<evidence type="ECO:0000256" key="7">
    <source>
        <dbReference type="SAM" id="SignalP"/>
    </source>
</evidence>
<evidence type="ECO:0000256" key="1">
    <source>
        <dbReference type="ARBA" id="ARBA00008455"/>
    </source>
</evidence>
<dbReference type="InterPro" id="IPR013128">
    <property type="entry name" value="Peptidase_C1A"/>
</dbReference>
<dbReference type="OrthoDB" id="10253408at2759"/>
<dbReference type="Pfam" id="PF00112">
    <property type="entry name" value="Peptidase_C1"/>
    <property type="match status" value="1"/>
</dbReference>
<dbReference type="PROSITE" id="PS00640">
    <property type="entry name" value="THIOL_PROTEASE_ASN"/>
    <property type="match status" value="1"/>
</dbReference>
<proteinExistence type="inferred from homology"/>
<dbReference type="GO" id="GO:0004197">
    <property type="term" value="F:cysteine-type endopeptidase activity"/>
    <property type="evidence" value="ECO:0007669"/>
    <property type="project" value="UniProtKB-EC"/>
</dbReference>
<dbReference type="PRINTS" id="PR00705">
    <property type="entry name" value="PAPAIN"/>
</dbReference>
<feature type="domain" description="Peptidase C1A papain C-terminal" evidence="8">
    <location>
        <begin position="113"/>
        <end position="328"/>
    </location>
</feature>
<dbReference type="InterPro" id="IPR013201">
    <property type="entry name" value="Prot_inhib_I29"/>
</dbReference>
<accession>A0A6J8D1U3</accession>
<keyword evidence="5" id="KW-0865">Zymogen</keyword>
<keyword evidence="6" id="KW-1015">Disulfide bond</keyword>
<feature type="domain" description="Cathepsin propeptide inhibitor" evidence="9">
    <location>
        <begin position="26"/>
        <end position="85"/>
    </location>
</feature>
<dbReference type="SUPFAM" id="SSF54001">
    <property type="entry name" value="Cysteine proteinases"/>
    <property type="match status" value="1"/>
</dbReference>
<keyword evidence="4" id="KW-0788">Thiol protease</keyword>
<feature type="signal peptide" evidence="7">
    <location>
        <begin position="1"/>
        <end position="18"/>
    </location>
</feature>
<dbReference type="PROSITE" id="PS00139">
    <property type="entry name" value="THIOL_PROTEASE_CYS"/>
    <property type="match status" value="1"/>
</dbReference>
<protein>
    <submittedName>
        <fullName evidence="10">CTSL</fullName>
        <ecNumber evidence="10">3.4.22.15</ecNumber>
    </submittedName>
</protein>
<keyword evidence="2" id="KW-0645">Protease</keyword>
<dbReference type="PANTHER" id="PTHR12411">
    <property type="entry name" value="CYSTEINE PROTEASE FAMILY C1-RELATED"/>
    <property type="match status" value="1"/>
</dbReference>
<dbReference type="InterPro" id="IPR025661">
    <property type="entry name" value="Pept_asp_AS"/>
</dbReference>
<dbReference type="EC" id="3.4.22.15" evidence="10"/>
<keyword evidence="3 10" id="KW-0378">Hydrolase</keyword>
<dbReference type="InterPro" id="IPR038765">
    <property type="entry name" value="Papain-like_cys_pep_sf"/>
</dbReference>
<dbReference type="AlphaFoldDB" id="A0A6J8D1U3"/>
<evidence type="ECO:0000256" key="3">
    <source>
        <dbReference type="ARBA" id="ARBA00022801"/>
    </source>
</evidence>
<evidence type="ECO:0000256" key="4">
    <source>
        <dbReference type="ARBA" id="ARBA00022807"/>
    </source>
</evidence>
<keyword evidence="11" id="KW-1185">Reference proteome</keyword>
<reference evidence="10 11" key="1">
    <citation type="submission" date="2020-06" db="EMBL/GenBank/DDBJ databases">
        <authorList>
            <person name="Li R."/>
            <person name="Bekaert M."/>
        </authorList>
    </citation>
    <scope>NUCLEOTIDE SEQUENCE [LARGE SCALE GENOMIC DNA]</scope>
    <source>
        <strain evidence="11">wild</strain>
    </source>
</reference>
<evidence type="ECO:0000313" key="10">
    <source>
        <dbReference type="EMBL" id="CAC5401751.1"/>
    </source>
</evidence>
<dbReference type="Gene3D" id="3.90.70.10">
    <property type="entry name" value="Cysteine proteinases"/>
    <property type="match status" value="1"/>
</dbReference>
<feature type="chain" id="PRO_5026647809" evidence="7">
    <location>
        <begin position="19"/>
        <end position="329"/>
    </location>
</feature>
<dbReference type="Pfam" id="PF08246">
    <property type="entry name" value="Inhibitor_I29"/>
    <property type="match status" value="1"/>
</dbReference>
<dbReference type="InterPro" id="IPR000169">
    <property type="entry name" value="Pept_cys_AS"/>
</dbReference>
<evidence type="ECO:0000256" key="6">
    <source>
        <dbReference type="ARBA" id="ARBA00023157"/>
    </source>
</evidence>
<sequence>MQLILLTVLLCWICQVTSDPTTKTEWQLFKQQYTKHYDTTEDEYRRIIWEDNKRYTEKHNAEAAAGLHTYTMGLNSYSDMKHEEFVKIMMGLKISANPIPGKPFVPTVEVGRLPDTMNWTALGYVTEVGNQGQCGSCWAFSVIGALEGQWFRAQKKLVRLSVQDLMDCSTSVGNEGCEGGFIDKSYKFIRDNHGIDTWKSYPYDAKNEKCRFNNDTIGATCRGYTDIKKGNEDDLYVAVGSIGPVAVAIDAYQESFSMYKSGVYDEPKCTTTRLSHTLLVTGYGKYKGKEYWLAKNSWGTSWGMNGYIMMSRNKNNQCGIASLASYPFV</sequence>
<evidence type="ECO:0000256" key="2">
    <source>
        <dbReference type="ARBA" id="ARBA00022670"/>
    </source>
</evidence>
<keyword evidence="7" id="KW-0732">Signal</keyword>
<dbReference type="GO" id="GO:0006508">
    <property type="term" value="P:proteolysis"/>
    <property type="evidence" value="ECO:0007669"/>
    <property type="project" value="UniProtKB-KW"/>
</dbReference>
<organism evidence="10 11">
    <name type="scientific">Mytilus coruscus</name>
    <name type="common">Sea mussel</name>
    <dbReference type="NCBI Taxonomy" id="42192"/>
    <lineage>
        <taxon>Eukaryota</taxon>
        <taxon>Metazoa</taxon>
        <taxon>Spiralia</taxon>
        <taxon>Lophotrochozoa</taxon>
        <taxon>Mollusca</taxon>
        <taxon>Bivalvia</taxon>
        <taxon>Autobranchia</taxon>
        <taxon>Pteriomorphia</taxon>
        <taxon>Mytilida</taxon>
        <taxon>Mytiloidea</taxon>
        <taxon>Mytilidae</taxon>
        <taxon>Mytilinae</taxon>
        <taxon>Mytilus</taxon>
    </lineage>
</organism>
<dbReference type="InterPro" id="IPR000668">
    <property type="entry name" value="Peptidase_C1A_C"/>
</dbReference>
<dbReference type="InterPro" id="IPR039417">
    <property type="entry name" value="Peptidase_C1A_papain-like"/>
</dbReference>
<dbReference type="SMART" id="SM00848">
    <property type="entry name" value="Inhibitor_I29"/>
    <property type="match status" value="1"/>
</dbReference>
<dbReference type="FunFam" id="3.90.70.10:FF:000006">
    <property type="entry name" value="Cathepsin S"/>
    <property type="match status" value="1"/>
</dbReference>
<dbReference type="SMART" id="SM00645">
    <property type="entry name" value="Pept_C1"/>
    <property type="match status" value="1"/>
</dbReference>
<evidence type="ECO:0000259" key="8">
    <source>
        <dbReference type="SMART" id="SM00645"/>
    </source>
</evidence>
<name>A0A6J8D1U3_MYTCO</name>
<dbReference type="EMBL" id="CACVKT020006453">
    <property type="protein sequence ID" value="CAC5401751.1"/>
    <property type="molecule type" value="Genomic_DNA"/>
</dbReference>
<comment type="similarity">
    <text evidence="1">Belongs to the peptidase C1 family.</text>
</comment>
<dbReference type="CDD" id="cd02248">
    <property type="entry name" value="Peptidase_C1A"/>
    <property type="match status" value="1"/>
</dbReference>
<evidence type="ECO:0000256" key="5">
    <source>
        <dbReference type="ARBA" id="ARBA00023145"/>
    </source>
</evidence>
<dbReference type="Proteomes" id="UP000507470">
    <property type="component" value="Unassembled WGS sequence"/>
</dbReference>
<evidence type="ECO:0000259" key="9">
    <source>
        <dbReference type="SMART" id="SM00848"/>
    </source>
</evidence>